<name>A0A6A5W429_9PLEO</name>
<protein>
    <recommendedName>
        <fullName evidence="1">Retroviral polymerase SH3-like domain-containing protein</fullName>
    </recommendedName>
</protein>
<reference evidence="2" key="1">
    <citation type="journal article" date="2020" name="Stud. Mycol.">
        <title>101 Dothideomycetes genomes: a test case for predicting lifestyles and emergence of pathogens.</title>
        <authorList>
            <person name="Haridas S."/>
            <person name="Albert R."/>
            <person name="Binder M."/>
            <person name="Bloem J."/>
            <person name="Labutti K."/>
            <person name="Salamov A."/>
            <person name="Andreopoulos B."/>
            <person name="Baker S."/>
            <person name="Barry K."/>
            <person name="Bills G."/>
            <person name="Bluhm B."/>
            <person name="Cannon C."/>
            <person name="Castanera R."/>
            <person name="Culley D."/>
            <person name="Daum C."/>
            <person name="Ezra D."/>
            <person name="Gonzalez J."/>
            <person name="Henrissat B."/>
            <person name="Kuo A."/>
            <person name="Liang C."/>
            <person name="Lipzen A."/>
            <person name="Lutzoni F."/>
            <person name="Magnuson J."/>
            <person name="Mondo S."/>
            <person name="Nolan M."/>
            <person name="Ohm R."/>
            <person name="Pangilinan J."/>
            <person name="Park H.-J."/>
            <person name="Ramirez L."/>
            <person name="Alfaro M."/>
            <person name="Sun H."/>
            <person name="Tritt A."/>
            <person name="Yoshinaga Y."/>
            <person name="Zwiers L.-H."/>
            <person name="Turgeon B."/>
            <person name="Goodwin S."/>
            <person name="Spatafora J."/>
            <person name="Crous P."/>
            <person name="Grigoriev I."/>
        </authorList>
    </citation>
    <scope>NUCLEOTIDE SEQUENCE</scope>
    <source>
        <strain evidence="2">CBS 123094</strain>
    </source>
</reference>
<dbReference type="Pfam" id="PF25597">
    <property type="entry name" value="SH3_retrovirus"/>
    <property type="match status" value="1"/>
</dbReference>
<dbReference type="InterPro" id="IPR057670">
    <property type="entry name" value="SH3_retrovirus"/>
</dbReference>
<feature type="domain" description="Retroviral polymerase SH3-like" evidence="1">
    <location>
        <begin position="41"/>
        <end position="97"/>
    </location>
</feature>
<proteinExistence type="predicted"/>
<dbReference type="EMBL" id="ML977630">
    <property type="protein sequence ID" value="KAF1995997.1"/>
    <property type="molecule type" value="Genomic_DNA"/>
</dbReference>
<accession>A0A6A5W429</accession>
<dbReference type="AlphaFoldDB" id="A0A6A5W429"/>
<organism evidence="2 3">
    <name type="scientific">Amniculicola lignicola CBS 123094</name>
    <dbReference type="NCBI Taxonomy" id="1392246"/>
    <lineage>
        <taxon>Eukaryota</taxon>
        <taxon>Fungi</taxon>
        <taxon>Dikarya</taxon>
        <taxon>Ascomycota</taxon>
        <taxon>Pezizomycotina</taxon>
        <taxon>Dothideomycetes</taxon>
        <taxon>Pleosporomycetidae</taxon>
        <taxon>Pleosporales</taxon>
        <taxon>Amniculicolaceae</taxon>
        <taxon>Amniculicola</taxon>
    </lineage>
</organism>
<keyword evidence="3" id="KW-1185">Reference proteome</keyword>
<gene>
    <name evidence="2" type="ORF">P154DRAFT_444266</name>
</gene>
<dbReference type="OrthoDB" id="3768101at2759"/>
<dbReference type="Proteomes" id="UP000799779">
    <property type="component" value="Unassembled WGS sequence"/>
</dbReference>
<sequence>ASVYIYNITIHQALDNISPFEYYFSKKPNYQYLKIWGSIIYYKDKSTSLTKLEPRAKIGILVGYTTYNTYKIYDIKSKRAILSRDCTILENTFYNFNNT</sequence>
<evidence type="ECO:0000313" key="2">
    <source>
        <dbReference type="EMBL" id="KAF1995997.1"/>
    </source>
</evidence>
<feature type="non-terminal residue" evidence="2">
    <location>
        <position position="1"/>
    </location>
</feature>
<evidence type="ECO:0000259" key="1">
    <source>
        <dbReference type="Pfam" id="PF25597"/>
    </source>
</evidence>
<evidence type="ECO:0000313" key="3">
    <source>
        <dbReference type="Proteomes" id="UP000799779"/>
    </source>
</evidence>